<reference evidence="1 2" key="1">
    <citation type="submission" date="2023-07" db="EMBL/GenBank/DDBJ databases">
        <title>Sequencing the genomes of 1000 actinobacteria strains.</title>
        <authorList>
            <person name="Klenk H.-P."/>
        </authorList>
    </citation>
    <scope>NUCLEOTIDE SEQUENCE [LARGE SCALE GENOMIC DNA]</scope>
    <source>
        <strain evidence="1 2">DSM 45554</strain>
    </source>
</reference>
<sequence>MAKVNDELQVPAALLAGLAELGLEARAQAGATAATGRAEVTVSRAAAAQRFDMLWGRGLRVSDLAGVPRGDLPRFVFTDYVPDTTGAAFRRAGVQYLDEAGNAWISFSSVLVDVRGRRRIGSTVRSMPRGNLFSPGSAQVVFALLAWPVLWRATRREVAHVAGVSLGKAHDALATLEGGGFGPDAMRRPDEDLLELWAAAYPAGLGRSLLLGTFHGSAEQVRPIDRTDRLYISGEVAADSLLRPATLDVYVAELKPRLALVNRWRTDGTPNIVVRRSFWREPPDTRGPGGGGPVPAPWPLVYADLLASTDPRVRAAAREWKDRHAQSLWRP</sequence>
<keyword evidence="2" id="KW-1185">Reference proteome</keyword>
<accession>A0ABU2CN16</accession>
<evidence type="ECO:0008006" key="3">
    <source>
        <dbReference type="Google" id="ProtNLM"/>
    </source>
</evidence>
<protein>
    <recommendedName>
        <fullName evidence="3">Helix-turn-helix protein</fullName>
    </recommendedName>
</protein>
<dbReference type="Pfam" id="PF09952">
    <property type="entry name" value="AbiEi_2"/>
    <property type="match status" value="1"/>
</dbReference>
<organism evidence="1 2">
    <name type="scientific">Promicromonospora iranensis</name>
    <dbReference type="NCBI Taxonomy" id="1105144"/>
    <lineage>
        <taxon>Bacteria</taxon>
        <taxon>Bacillati</taxon>
        <taxon>Actinomycetota</taxon>
        <taxon>Actinomycetes</taxon>
        <taxon>Micrococcales</taxon>
        <taxon>Promicromonosporaceae</taxon>
        <taxon>Promicromonospora</taxon>
    </lineage>
</organism>
<dbReference type="RefSeq" id="WP_274997813.1">
    <property type="nucleotide sequence ID" value="NZ_JAJQQP010000018.1"/>
</dbReference>
<comment type="caution">
    <text evidence="1">The sequence shown here is derived from an EMBL/GenBank/DDBJ whole genome shotgun (WGS) entry which is preliminary data.</text>
</comment>
<gene>
    <name evidence="1" type="ORF">J2S48_002181</name>
</gene>
<name>A0ABU2CN16_9MICO</name>
<dbReference type="InterPro" id="IPR019238">
    <property type="entry name" value="AbiEi_2"/>
</dbReference>
<evidence type="ECO:0000313" key="2">
    <source>
        <dbReference type="Proteomes" id="UP001183585"/>
    </source>
</evidence>
<evidence type="ECO:0000313" key="1">
    <source>
        <dbReference type="EMBL" id="MDR7382666.1"/>
    </source>
</evidence>
<dbReference type="Proteomes" id="UP001183585">
    <property type="component" value="Unassembled WGS sequence"/>
</dbReference>
<dbReference type="EMBL" id="JAVDYE010000001">
    <property type="protein sequence ID" value="MDR7382666.1"/>
    <property type="molecule type" value="Genomic_DNA"/>
</dbReference>
<proteinExistence type="predicted"/>